<keyword evidence="2" id="KW-0472">Membrane</keyword>
<evidence type="ECO:0000256" key="2">
    <source>
        <dbReference type="SAM" id="Phobius"/>
    </source>
</evidence>
<dbReference type="GO" id="GO:0008324">
    <property type="term" value="F:monoatomic cation transmembrane transporter activity"/>
    <property type="evidence" value="ECO:0007669"/>
    <property type="project" value="InterPro"/>
</dbReference>
<keyword evidence="2" id="KW-0812">Transmembrane</keyword>
<dbReference type="EMBL" id="CANHGI010000005">
    <property type="protein sequence ID" value="CAI5451322.1"/>
    <property type="molecule type" value="Genomic_DNA"/>
</dbReference>
<reference evidence="3" key="1">
    <citation type="submission" date="2022-11" db="EMBL/GenBank/DDBJ databases">
        <authorList>
            <person name="Kikuchi T."/>
        </authorList>
    </citation>
    <scope>NUCLEOTIDE SEQUENCE</scope>
    <source>
        <strain evidence="3">PS1010</strain>
    </source>
</reference>
<organism evidence="3 4">
    <name type="scientific">Caenorhabditis angaria</name>
    <dbReference type="NCBI Taxonomy" id="860376"/>
    <lineage>
        <taxon>Eukaryota</taxon>
        <taxon>Metazoa</taxon>
        <taxon>Ecdysozoa</taxon>
        <taxon>Nematoda</taxon>
        <taxon>Chromadorea</taxon>
        <taxon>Rhabditida</taxon>
        <taxon>Rhabditina</taxon>
        <taxon>Rhabditomorpha</taxon>
        <taxon>Rhabditoidea</taxon>
        <taxon>Rhabditidae</taxon>
        <taxon>Peloderinae</taxon>
        <taxon>Caenorhabditis</taxon>
    </lineage>
</organism>
<keyword evidence="4" id="KW-1185">Reference proteome</keyword>
<dbReference type="PANTHER" id="PTHR16228:SF24">
    <property type="entry name" value="SLC41A_MGTE INTEGRAL MEMBRANE DOMAIN-CONTAINING PROTEIN"/>
    <property type="match status" value="1"/>
</dbReference>
<dbReference type="SUPFAM" id="SSF161093">
    <property type="entry name" value="MgtE membrane domain-like"/>
    <property type="match status" value="1"/>
</dbReference>
<dbReference type="AlphaFoldDB" id="A0A9P1IU76"/>
<name>A0A9P1IU76_9PELO</name>
<evidence type="ECO:0000313" key="4">
    <source>
        <dbReference type="Proteomes" id="UP001152747"/>
    </source>
</evidence>
<keyword evidence="2" id="KW-1133">Transmembrane helix</keyword>
<evidence type="ECO:0000256" key="1">
    <source>
        <dbReference type="SAM" id="MobiDB-lite"/>
    </source>
</evidence>
<accession>A0A9P1IU76</accession>
<dbReference type="Gene3D" id="1.10.357.20">
    <property type="entry name" value="SLC41 divalent cation transporters, integral membrane domain"/>
    <property type="match status" value="1"/>
</dbReference>
<dbReference type="GO" id="GO:0005886">
    <property type="term" value="C:plasma membrane"/>
    <property type="evidence" value="ECO:0007669"/>
    <property type="project" value="TreeGrafter"/>
</dbReference>
<feature type="transmembrane region" description="Helical" evidence="2">
    <location>
        <begin position="85"/>
        <end position="110"/>
    </location>
</feature>
<feature type="region of interest" description="Disordered" evidence="1">
    <location>
        <begin position="1"/>
        <end position="47"/>
    </location>
</feature>
<protein>
    <submittedName>
        <fullName evidence="3">Uncharacterized protein</fullName>
    </submittedName>
</protein>
<gene>
    <name evidence="3" type="ORF">CAMP_LOCUS13959</name>
</gene>
<evidence type="ECO:0000313" key="3">
    <source>
        <dbReference type="EMBL" id="CAI5451322.1"/>
    </source>
</evidence>
<dbReference type="InterPro" id="IPR036739">
    <property type="entry name" value="SLC41_membr_dom_sf"/>
</dbReference>
<proteinExistence type="predicted"/>
<dbReference type="Proteomes" id="UP001152747">
    <property type="component" value="Unassembled WGS sequence"/>
</dbReference>
<dbReference type="PANTHER" id="PTHR16228">
    <property type="entry name" value="DIVALENT CATION TRANSPORTER SOLUTE CARRIER FAMILY 41"/>
    <property type="match status" value="1"/>
</dbReference>
<sequence>MISNLEITEKCTQSEEDVTQSEQSTDTVETKEALRSDPLSSSKSEINDRSILERSTSTILTSMEVVSVENDVEIDAHNPESMLQIFLQSFVPFFLGGIGSILAGLLLMYVNRTLELLKEVPELLVLIPPLQGLKGNLDMTFSARMSTMVSRQNFIDD</sequence>
<comment type="caution">
    <text evidence="3">The sequence shown here is derived from an EMBL/GenBank/DDBJ whole genome shotgun (WGS) entry which is preliminary data.</text>
</comment>
<dbReference type="InterPro" id="IPR045349">
    <property type="entry name" value="SLC41A1-3"/>
</dbReference>